<evidence type="ECO:0000256" key="1">
    <source>
        <dbReference type="SAM" id="SignalP"/>
    </source>
</evidence>
<evidence type="ECO:0000313" key="3">
    <source>
        <dbReference type="Proteomes" id="UP000566071"/>
    </source>
</evidence>
<gene>
    <name evidence="2" type="ORF">HK413_11695</name>
</gene>
<evidence type="ECO:0000313" key="2">
    <source>
        <dbReference type="EMBL" id="NNU34579.1"/>
    </source>
</evidence>
<keyword evidence="1" id="KW-0732">Signal</keyword>
<proteinExistence type="predicted"/>
<dbReference type="RefSeq" id="WP_175270255.1">
    <property type="nucleotide sequence ID" value="NZ_JABFCR010000056.1"/>
</dbReference>
<comment type="caution">
    <text evidence="2">The sequence shown here is derived from an EMBL/GenBank/DDBJ whole genome shotgun (WGS) entry which is preliminary data.</text>
</comment>
<sequence length="156" mass="18120">MRVLIFLSLLFVFGITYAQKDNSAFQKNFSAKFKYPRTLWDQGVPTFSNLKIEISKNGSIKNIEISDSAPVLFREKFDEIKSKLNTDLLKPVVITHRLKDCNIIIPIFYTCQIDSGNPPERVKQVFSNYYLFNGKPLDKLSYNLEPIAIFLYKPRE</sequence>
<protein>
    <recommendedName>
        <fullName evidence="4">TonB C-terminal domain-containing protein</fullName>
    </recommendedName>
</protein>
<feature type="signal peptide" evidence="1">
    <location>
        <begin position="1"/>
        <end position="18"/>
    </location>
</feature>
<name>A0ABX1W5J7_9SPHI</name>
<accession>A0ABX1W5J7</accession>
<dbReference type="Proteomes" id="UP000566071">
    <property type="component" value="Unassembled WGS sequence"/>
</dbReference>
<reference evidence="2 3" key="1">
    <citation type="submission" date="2020-05" db="EMBL/GenBank/DDBJ databases">
        <authorList>
            <person name="Khan S.A."/>
            <person name="Jeon C.O."/>
            <person name="Chun B.H."/>
        </authorList>
    </citation>
    <scope>NUCLEOTIDE SEQUENCE [LARGE SCALE GENOMIC DNA]</scope>
    <source>
        <strain evidence="2 3">S1162</strain>
    </source>
</reference>
<feature type="chain" id="PRO_5045735927" description="TonB C-terminal domain-containing protein" evidence="1">
    <location>
        <begin position="19"/>
        <end position="156"/>
    </location>
</feature>
<dbReference type="EMBL" id="JABFCR010000056">
    <property type="protein sequence ID" value="NNU34579.1"/>
    <property type="molecule type" value="Genomic_DNA"/>
</dbReference>
<organism evidence="2 3">
    <name type="scientific">Mucilaginibacter humi</name>
    <dbReference type="NCBI Taxonomy" id="2732510"/>
    <lineage>
        <taxon>Bacteria</taxon>
        <taxon>Pseudomonadati</taxon>
        <taxon>Bacteroidota</taxon>
        <taxon>Sphingobacteriia</taxon>
        <taxon>Sphingobacteriales</taxon>
        <taxon>Sphingobacteriaceae</taxon>
        <taxon>Mucilaginibacter</taxon>
    </lineage>
</organism>
<keyword evidence="3" id="KW-1185">Reference proteome</keyword>
<evidence type="ECO:0008006" key="4">
    <source>
        <dbReference type="Google" id="ProtNLM"/>
    </source>
</evidence>